<organism evidence="2 3">
    <name type="scientific">Bacteroides thetaiotaomicron</name>
    <dbReference type="NCBI Taxonomy" id="818"/>
    <lineage>
        <taxon>Bacteria</taxon>
        <taxon>Pseudomonadati</taxon>
        <taxon>Bacteroidota</taxon>
        <taxon>Bacteroidia</taxon>
        <taxon>Bacteroidales</taxon>
        <taxon>Bacteroidaceae</taxon>
        <taxon>Bacteroides</taxon>
    </lineage>
</organism>
<sequence length="193" mass="21540">MKKKFIDVVQMSFMAIAAFIALTFTACSSDDDAEGDNNGSMVSVKHAATGTINNYHVIRADYMDYSASSIAPSNEITFRTVFSEDKDDLTGYYFQFHIEQYKDTESNQIKEFTNISDLKAGTHLVVSTKRLFYFLEGSMSDEETYGASKPNGDIIVKSINGKNLTLELKNFSFTNYGAKAETIINGTIQYIPD</sequence>
<dbReference type="RefSeq" id="WP_117737944.1">
    <property type="nucleotide sequence ID" value="NZ_CP083685.1"/>
</dbReference>
<evidence type="ECO:0000313" key="3">
    <source>
        <dbReference type="Proteomes" id="UP001162960"/>
    </source>
</evidence>
<evidence type="ECO:0000256" key="1">
    <source>
        <dbReference type="SAM" id="SignalP"/>
    </source>
</evidence>
<name>A0AB38UAD4_BACT4</name>
<evidence type="ECO:0000313" key="2">
    <source>
        <dbReference type="EMBL" id="UYU89797.1"/>
    </source>
</evidence>
<dbReference type="Proteomes" id="UP001162960">
    <property type="component" value="Chromosome"/>
</dbReference>
<evidence type="ECO:0008006" key="4">
    <source>
        <dbReference type="Google" id="ProtNLM"/>
    </source>
</evidence>
<keyword evidence="1" id="KW-0732">Signal</keyword>
<proteinExistence type="predicted"/>
<dbReference type="AlphaFoldDB" id="A0AB38UAD4"/>
<dbReference type="PROSITE" id="PS51257">
    <property type="entry name" value="PROKAR_LIPOPROTEIN"/>
    <property type="match status" value="1"/>
</dbReference>
<dbReference type="EMBL" id="CP083685">
    <property type="protein sequence ID" value="UYU89797.1"/>
    <property type="molecule type" value="Genomic_DNA"/>
</dbReference>
<accession>A0AB38UAD4</accession>
<feature type="chain" id="PRO_5044317308" description="Lipoprotein" evidence="1">
    <location>
        <begin position="30"/>
        <end position="193"/>
    </location>
</feature>
<gene>
    <name evidence="2" type="ORF">KQP74_17840</name>
</gene>
<feature type="signal peptide" evidence="1">
    <location>
        <begin position="1"/>
        <end position="29"/>
    </location>
</feature>
<reference evidence="2" key="1">
    <citation type="submission" date="2021-06" db="EMBL/GenBank/DDBJ databases">
        <title>Interrogation of the integrated mobile genetic elements in gut-associated Bacteroides with a consensus prediction approach.</title>
        <authorList>
            <person name="Campbell D.E."/>
            <person name="Leigh J.R."/>
            <person name="Kim T."/>
            <person name="England W."/>
            <person name="Whitaker R.J."/>
            <person name="Degnan P.H."/>
        </authorList>
    </citation>
    <scope>NUCLEOTIDE SEQUENCE</scope>
    <source>
        <strain evidence="2">VPI-3443</strain>
    </source>
</reference>
<protein>
    <recommendedName>
        <fullName evidence="4">Lipoprotein</fullName>
    </recommendedName>
</protein>